<gene>
    <name evidence="1" type="ORF">PPRIM_AZ9-3.1.T1590086</name>
</gene>
<reference evidence="1" key="1">
    <citation type="submission" date="2021-01" db="EMBL/GenBank/DDBJ databases">
        <authorList>
            <consortium name="Genoscope - CEA"/>
            <person name="William W."/>
        </authorList>
    </citation>
    <scope>NUCLEOTIDE SEQUENCE</scope>
</reference>
<keyword evidence="2" id="KW-1185">Reference proteome</keyword>
<name>A0A8S1QIK5_PARPR</name>
<sequence>MQKISNSFFRLSKVYFRFSGCGNCHCCQNKDCKNNKNTKQIPITKKYSHLINYKETDQVTEILTEVTQNTDNKEFEKNNQPFQVFNKKNINKRV</sequence>
<evidence type="ECO:0000313" key="1">
    <source>
        <dbReference type="EMBL" id="CAD8114380.1"/>
    </source>
</evidence>
<organism evidence="1 2">
    <name type="scientific">Paramecium primaurelia</name>
    <dbReference type="NCBI Taxonomy" id="5886"/>
    <lineage>
        <taxon>Eukaryota</taxon>
        <taxon>Sar</taxon>
        <taxon>Alveolata</taxon>
        <taxon>Ciliophora</taxon>
        <taxon>Intramacronucleata</taxon>
        <taxon>Oligohymenophorea</taxon>
        <taxon>Peniculida</taxon>
        <taxon>Parameciidae</taxon>
        <taxon>Paramecium</taxon>
    </lineage>
</organism>
<accession>A0A8S1QIK5</accession>
<evidence type="ECO:0000313" key="2">
    <source>
        <dbReference type="Proteomes" id="UP000688137"/>
    </source>
</evidence>
<dbReference type="AlphaFoldDB" id="A0A8S1QIK5"/>
<dbReference type="EMBL" id="CAJJDM010000164">
    <property type="protein sequence ID" value="CAD8114380.1"/>
    <property type="molecule type" value="Genomic_DNA"/>
</dbReference>
<proteinExistence type="predicted"/>
<protein>
    <submittedName>
        <fullName evidence="1">Uncharacterized protein</fullName>
    </submittedName>
</protein>
<dbReference type="OMA" id="CGNCHCC"/>
<comment type="caution">
    <text evidence="1">The sequence shown here is derived from an EMBL/GenBank/DDBJ whole genome shotgun (WGS) entry which is preliminary data.</text>
</comment>
<dbReference type="Proteomes" id="UP000688137">
    <property type="component" value="Unassembled WGS sequence"/>
</dbReference>